<evidence type="ECO:0000313" key="1">
    <source>
        <dbReference type="EMBL" id="GMG21563.1"/>
    </source>
</evidence>
<accession>A0A9W6YVX9</accession>
<name>A0A9W6YVX9_AMBMO</name>
<gene>
    <name evidence="1" type="ORF">Amon01_000208800</name>
</gene>
<dbReference type="AlphaFoldDB" id="A0A9W6YVX9"/>
<organism evidence="1 2">
    <name type="scientific">Ambrosiozyma monospora</name>
    <name type="common">Yeast</name>
    <name type="synonym">Endomycopsis monosporus</name>
    <dbReference type="NCBI Taxonomy" id="43982"/>
    <lineage>
        <taxon>Eukaryota</taxon>
        <taxon>Fungi</taxon>
        <taxon>Dikarya</taxon>
        <taxon>Ascomycota</taxon>
        <taxon>Saccharomycotina</taxon>
        <taxon>Pichiomycetes</taxon>
        <taxon>Pichiales</taxon>
        <taxon>Pichiaceae</taxon>
        <taxon>Ambrosiozyma</taxon>
    </lineage>
</organism>
<proteinExistence type="predicted"/>
<dbReference type="Proteomes" id="UP001165063">
    <property type="component" value="Unassembled WGS sequence"/>
</dbReference>
<evidence type="ECO:0000313" key="2">
    <source>
        <dbReference type="Proteomes" id="UP001165063"/>
    </source>
</evidence>
<sequence length="189" mass="22299">MEFIRFCKDLPFELKQIILATAILQICETRKWVLGESITEIPQSRTITGMYEMDFFNWCLHLFSSKPRVKIFLMEEGIFCVFWITDDIYINVPFTLKFQRPLFLGVFRKCHVDLISIFVKHSSIERHLDRFISRIIDLDPKIVEIKAKIDESAQANVSFQPARRKNLEDLNKSANRLICCDEFDILSEL</sequence>
<reference evidence="1" key="1">
    <citation type="submission" date="2023-04" db="EMBL/GenBank/DDBJ databases">
        <title>Ambrosiozyma monospora NBRC 1965.</title>
        <authorList>
            <person name="Ichikawa N."/>
            <person name="Sato H."/>
            <person name="Tonouchi N."/>
        </authorList>
    </citation>
    <scope>NUCLEOTIDE SEQUENCE</scope>
    <source>
        <strain evidence="1">NBRC 1965</strain>
    </source>
</reference>
<dbReference type="EMBL" id="BSXU01000710">
    <property type="protein sequence ID" value="GMG21563.1"/>
    <property type="molecule type" value="Genomic_DNA"/>
</dbReference>
<keyword evidence="2" id="KW-1185">Reference proteome</keyword>
<protein>
    <submittedName>
        <fullName evidence="1">Unnamed protein product</fullName>
    </submittedName>
</protein>
<comment type="caution">
    <text evidence="1">The sequence shown here is derived from an EMBL/GenBank/DDBJ whole genome shotgun (WGS) entry which is preliminary data.</text>
</comment>